<evidence type="ECO:0000313" key="2">
    <source>
        <dbReference type="EMBL" id="NYF98819.1"/>
    </source>
</evidence>
<dbReference type="Proteomes" id="UP000554054">
    <property type="component" value="Unassembled WGS sequence"/>
</dbReference>
<organism evidence="2 3">
    <name type="scientific">Janibacter cremeus</name>
    <dbReference type="NCBI Taxonomy" id="1285192"/>
    <lineage>
        <taxon>Bacteria</taxon>
        <taxon>Bacillati</taxon>
        <taxon>Actinomycetota</taxon>
        <taxon>Actinomycetes</taxon>
        <taxon>Micrococcales</taxon>
        <taxon>Intrasporangiaceae</taxon>
        <taxon>Janibacter</taxon>
    </lineage>
</organism>
<dbReference type="AlphaFoldDB" id="A0A852VS93"/>
<name>A0A852VS93_9MICO</name>
<comment type="caution">
    <text evidence="2">The sequence shown here is derived from an EMBL/GenBank/DDBJ whole genome shotgun (WGS) entry which is preliminary data.</text>
</comment>
<accession>A0A852VS93</accession>
<dbReference type="RefSeq" id="WP_246297144.1">
    <property type="nucleotide sequence ID" value="NZ_JACCAE010000001.1"/>
</dbReference>
<feature type="region of interest" description="Disordered" evidence="1">
    <location>
        <begin position="1"/>
        <end position="25"/>
    </location>
</feature>
<evidence type="ECO:0000313" key="3">
    <source>
        <dbReference type="Proteomes" id="UP000554054"/>
    </source>
</evidence>
<sequence>MKDSADDQDAAVATANQEVPRTADTSTARVVATLCQMPGEDPIAQLWAHRPPYIITVRGRVSNTCGDQCLVALARFLPELVL</sequence>
<protein>
    <submittedName>
        <fullName evidence="2">Uncharacterized protein</fullName>
    </submittedName>
</protein>
<keyword evidence="3" id="KW-1185">Reference proteome</keyword>
<dbReference type="EMBL" id="JACCAE010000001">
    <property type="protein sequence ID" value="NYF98819.1"/>
    <property type="molecule type" value="Genomic_DNA"/>
</dbReference>
<gene>
    <name evidence="2" type="ORF">BJY20_002211</name>
</gene>
<reference evidence="2 3" key="1">
    <citation type="submission" date="2020-07" db="EMBL/GenBank/DDBJ databases">
        <title>Sequencing the genomes of 1000 actinobacteria strains.</title>
        <authorList>
            <person name="Klenk H.-P."/>
        </authorList>
    </citation>
    <scope>NUCLEOTIDE SEQUENCE [LARGE SCALE GENOMIC DNA]</scope>
    <source>
        <strain evidence="2 3">DSM 26154</strain>
    </source>
</reference>
<feature type="compositionally biased region" description="Polar residues" evidence="1">
    <location>
        <begin position="14"/>
        <end position="25"/>
    </location>
</feature>
<evidence type="ECO:0000256" key="1">
    <source>
        <dbReference type="SAM" id="MobiDB-lite"/>
    </source>
</evidence>
<proteinExistence type="predicted"/>